<comment type="caution">
    <text evidence="4">The sequence shown here is derived from an EMBL/GenBank/DDBJ whole genome shotgun (WGS) entry which is preliminary data.</text>
</comment>
<keyword evidence="2" id="KW-1133">Transmembrane helix</keyword>
<gene>
    <name evidence="4" type="ORF">JK358_28435</name>
</gene>
<keyword evidence="5" id="KW-1185">Reference proteome</keyword>
<protein>
    <recommendedName>
        <fullName evidence="3">DUF7159 domain-containing protein</fullName>
    </recommendedName>
</protein>
<evidence type="ECO:0000313" key="4">
    <source>
        <dbReference type="EMBL" id="MBL1078341.1"/>
    </source>
</evidence>
<dbReference type="Proteomes" id="UP000602198">
    <property type="component" value="Unassembled WGS sequence"/>
</dbReference>
<keyword evidence="2" id="KW-0472">Membrane</keyword>
<name>A0ABS1MCQ3_9NOCA</name>
<proteinExistence type="predicted"/>
<evidence type="ECO:0000256" key="1">
    <source>
        <dbReference type="SAM" id="MobiDB-lite"/>
    </source>
</evidence>
<dbReference type="EMBL" id="JAERRJ010000011">
    <property type="protein sequence ID" value="MBL1078341.1"/>
    <property type="molecule type" value="Genomic_DNA"/>
</dbReference>
<dbReference type="Pfam" id="PF23717">
    <property type="entry name" value="DUF7159"/>
    <property type="match status" value="1"/>
</dbReference>
<feature type="compositionally biased region" description="Polar residues" evidence="1">
    <location>
        <begin position="391"/>
        <end position="401"/>
    </location>
</feature>
<accession>A0ABS1MCQ3</accession>
<evidence type="ECO:0000313" key="5">
    <source>
        <dbReference type="Proteomes" id="UP000602198"/>
    </source>
</evidence>
<dbReference type="RefSeq" id="WP_201953458.1">
    <property type="nucleotide sequence ID" value="NZ_JAERRJ010000011.1"/>
</dbReference>
<evidence type="ECO:0000256" key="2">
    <source>
        <dbReference type="SAM" id="Phobius"/>
    </source>
</evidence>
<sequence length="457" mass="46998">MVASAVVRSAVTIGVATERGTVRAVALAEDGDKLADRVVMERTEKITGDTKADLAAAVELVLEELADKIAPDREIVGAAVAYRDAAERRAIVTKLAAGPWHEASLVSAKAAHLAVSRAMSWVDEFEDLAICEVVPGYQAFSLIDSDRSRVLAAVSLAGGTESEESMRAAVTAAWDQFDAAGVKPDAVVLIGSAASESAVVGALEAGFGAPVIPCSIAAVAPAMGAALAALPETEYAGEAAERIRRARGTAALFAAASVLAGGLVAGGVYAASNNTKTVQEPMLTDARISADKHNNPEQKIGDQAPALPDTGSAGQLAEGLPEGVVPGGVAPEGVPTPTDAGLQLPEGQAAPEPLPEPDVVTVDPATLDNWGPSSDAQLADWRPTKPLIKSQPDTESESTTPAGIIPAPTHPVGAPTEGGLFPGEMAPPPLGTPEFAKWWDNHWHMMLQWAAQMLPKV</sequence>
<reference evidence="4 5" key="1">
    <citation type="submission" date="2021-01" db="EMBL/GenBank/DDBJ databases">
        <title>WGS of actinomycetes isolated from Thailand.</title>
        <authorList>
            <person name="Thawai C."/>
        </authorList>
    </citation>
    <scope>NUCLEOTIDE SEQUENCE [LARGE SCALE GENOMIC DNA]</scope>
    <source>
        <strain evidence="4 5">LPG 2</strain>
    </source>
</reference>
<feature type="region of interest" description="Disordered" evidence="1">
    <location>
        <begin position="293"/>
        <end position="356"/>
    </location>
</feature>
<dbReference type="InterPro" id="IPR055583">
    <property type="entry name" value="DUF7159"/>
</dbReference>
<evidence type="ECO:0000259" key="3">
    <source>
        <dbReference type="Pfam" id="PF23717"/>
    </source>
</evidence>
<organism evidence="4 5">
    <name type="scientific">Nocardia acididurans</name>
    <dbReference type="NCBI Taxonomy" id="2802282"/>
    <lineage>
        <taxon>Bacteria</taxon>
        <taxon>Bacillati</taxon>
        <taxon>Actinomycetota</taxon>
        <taxon>Actinomycetes</taxon>
        <taxon>Mycobacteriales</taxon>
        <taxon>Nocardiaceae</taxon>
        <taxon>Nocardia</taxon>
    </lineage>
</organism>
<feature type="transmembrane region" description="Helical" evidence="2">
    <location>
        <begin position="250"/>
        <end position="271"/>
    </location>
</feature>
<keyword evidence="2" id="KW-0812">Transmembrane</keyword>
<feature type="domain" description="DUF7159" evidence="3">
    <location>
        <begin position="13"/>
        <end position="235"/>
    </location>
</feature>
<feature type="region of interest" description="Disordered" evidence="1">
    <location>
        <begin position="371"/>
        <end position="420"/>
    </location>
</feature>
<feature type="compositionally biased region" description="Low complexity" evidence="1">
    <location>
        <begin position="317"/>
        <end position="338"/>
    </location>
</feature>